<dbReference type="SUPFAM" id="SSF51206">
    <property type="entry name" value="cAMP-binding domain-like"/>
    <property type="match status" value="1"/>
</dbReference>
<dbReference type="PANTHER" id="PTHR24567:SF74">
    <property type="entry name" value="HTH-TYPE TRANSCRIPTIONAL REGULATOR ARCR"/>
    <property type="match status" value="1"/>
</dbReference>
<proteinExistence type="predicted"/>
<name>A0A267MGM8_9FIRM</name>
<dbReference type="InterPro" id="IPR018490">
    <property type="entry name" value="cNMP-bd_dom_sf"/>
</dbReference>
<dbReference type="SMART" id="SM00100">
    <property type="entry name" value="cNMP"/>
    <property type="match status" value="1"/>
</dbReference>
<dbReference type="GO" id="GO:0003700">
    <property type="term" value="F:DNA-binding transcription factor activity"/>
    <property type="evidence" value="ECO:0007669"/>
    <property type="project" value="TreeGrafter"/>
</dbReference>
<dbReference type="InterPro" id="IPR036390">
    <property type="entry name" value="WH_DNA-bd_sf"/>
</dbReference>
<organism evidence="6 7">
    <name type="scientific">Anaeromicrobium sediminis</name>
    <dbReference type="NCBI Taxonomy" id="1478221"/>
    <lineage>
        <taxon>Bacteria</taxon>
        <taxon>Bacillati</taxon>
        <taxon>Bacillota</taxon>
        <taxon>Clostridia</taxon>
        <taxon>Peptostreptococcales</taxon>
        <taxon>Thermotaleaceae</taxon>
        <taxon>Anaeromicrobium</taxon>
    </lineage>
</organism>
<evidence type="ECO:0000313" key="6">
    <source>
        <dbReference type="EMBL" id="PAB58706.1"/>
    </source>
</evidence>
<gene>
    <name evidence="6" type="ORF">CCE28_13630</name>
</gene>
<dbReference type="GO" id="GO:0003677">
    <property type="term" value="F:DNA binding"/>
    <property type="evidence" value="ECO:0007669"/>
    <property type="project" value="UniProtKB-KW"/>
</dbReference>
<dbReference type="Gene3D" id="1.10.10.10">
    <property type="entry name" value="Winged helix-like DNA-binding domain superfamily/Winged helix DNA-binding domain"/>
    <property type="match status" value="1"/>
</dbReference>
<dbReference type="Pfam" id="PF13545">
    <property type="entry name" value="HTH_Crp_2"/>
    <property type="match status" value="1"/>
</dbReference>
<protein>
    <recommendedName>
        <fullName evidence="8">Crp/Fnr family transcriptional regulator</fullName>
    </recommendedName>
</protein>
<dbReference type="PROSITE" id="PS51063">
    <property type="entry name" value="HTH_CRP_2"/>
    <property type="match status" value="1"/>
</dbReference>
<dbReference type="GO" id="GO:0005829">
    <property type="term" value="C:cytosol"/>
    <property type="evidence" value="ECO:0007669"/>
    <property type="project" value="TreeGrafter"/>
</dbReference>
<dbReference type="InterPro" id="IPR014710">
    <property type="entry name" value="RmlC-like_jellyroll"/>
</dbReference>
<dbReference type="CDD" id="cd00038">
    <property type="entry name" value="CAP_ED"/>
    <property type="match status" value="1"/>
</dbReference>
<evidence type="ECO:0000256" key="1">
    <source>
        <dbReference type="ARBA" id="ARBA00023015"/>
    </source>
</evidence>
<feature type="domain" description="HTH crp-type" evidence="5">
    <location>
        <begin position="146"/>
        <end position="219"/>
    </location>
</feature>
<dbReference type="SMART" id="SM00419">
    <property type="entry name" value="HTH_CRP"/>
    <property type="match status" value="1"/>
</dbReference>
<dbReference type="SUPFAM" id="SSF46785">
    <property type="entry name" value="Winged helix' DNA-binding domain"/>
    <property type="match status" value="1"/>
</dbReference>
<reference evidence="6 7" key="1">
    <citation type="submission" date="2017-06" db="EMBL/GenBank/DDBJ databases">
        <title>Draft genome sequence of anaerobic fermentative bacterium Anaeromicrobium sediminis DY2726D isolated from West Pacific Ocean sediments.</title>
        <authorList>
            <person name="Zeng X."/>
        </authorList>
    </citation>
    <scope>NUCLEOTIDE SEQUENCE [LARGE SCALE GENOMIC DNA]</scope>
    <source>
        <strain evidence="6 7">DY2726D</strain>
    </source>
</reference>
<dbReference type="PROSITE" id="PS50042">
    <property type="entry name" value="CNMP_BINDING_3"/>
    <property type="match status" value="1"/>
</dbReference>
<dbReference type="OrthoDB" id="1706474at2"/>
<dbReference type="AlphaFoldDB" id="A0A267MGM8"/>
<keyword evidence="3" id="KW-0804">Transcription</keyword>
<sequence>MKITRETLINIPILENIKEESIDYLMDNYSVVTLKKGDILFHEKGKINRFYILLKGKVSLYKITSFGHKKVMYILNSREVINENVFDEYAATVSCEAFQDIILLSYDKKKFMELMEKDFILTKNILFSLSKKTRRLYRQLKNSVSIKIEKKIASKLWKLGKDFGVKRGDGKILIDLKISITYLADMIGSSRETISRGIKSLEKLQILELKNKKIILDLKKVSDYYHEVL</sequence>
<dbReference type="InterPro" id="IPR000595">
    <property type="entry name" value="cNMP-bd_dom"/>
</dbReference>
<dbReference type="Pfam" id="PF00027">
    <property type="entry name" value="cNMP_binding"/>
    <property type="match status" value="1"/>
</dbReference>
<accession>A0A267MGM8</accession>
<dbReference type="InterPro" id="IPR012318">
    <property type="entry name" value="HTH_CRP"/>
</dbReference>
<evidence type="ECO:0000259" key="5">
    <source>
        <dbReference type="PROSITE" id="PS51063"/>
    </source>
</evidence>
<keyword evidence="7" id="KW-1185">Reference proteome</keyword>
<dbReference type="Proteomes" id="UP000216024">
    <property type="component" value="Unassembled WGS sequence"/>
</dbReference>
<dbReference type="Gene3D" id="2.60.120.10">
    <property type="entry name" value="Jelly Rolls"/>
    <property type="match status" value="1"/>
</dbReference>
<dbReference type="InterPro" id="IPR036388">
    <property type="entry name" value="WH-like_DNA-bd_sf"/>
</dbReference>
<evidence type="ECO:0000259" key="4">
    <source>
        <dbReference type="PROSITE" id="PS50042"/>
    </source>
</evidence>
<evidence type="ECO:0008006" key="8">
    <source>
        <dbReference type="Google" id="ProtNLM"/>
    </source>
</evidence>
<evidence type="ECO:0000256" key="3">
    <source>
        <dbReference type="ARBA" id="ARBA00023163"/>
    </source>
</evidence>
<keyword evidence="1" id="KW-0805">Transcription regulation</keyword>
<dbReference type="InterPro" id="IPR050397">
    <property type="entry name" value="Env_Response_Regulators"/>
</dbReference>
<dbReference type="PANTHER" id="PTHR24567">
    <property type="entry name" value="CRP FAMILY TRANSCRIPTIONAL REGULATORY PROTEIN"/>
    <property type="match status" value="1"/>
</dbReference>
<evidence type="ECO:0000313" key="7">
    <source>
        <dbReference type="Proteomes" id="UP000216024"/>
    </source>
</evidence>
<comment type="caution">
    <text evidence="6">The sequence shown here is derived from an EMBL/GenBank/DDBJ whole genome shotgun (WGS) entry which is preliminary data.</text>
</comment>
<dbReference type="EMBL" id="NIBG01000012">
    <property type="protein sequence ID" value="PAB58706.1"/>
    <property type="molecule type" value="Genomic_DNA"/>
</dbReference>
<feature type="domain" description="Cyclic nucleotide-binding" evidence="4">
    <location>
        <begin position="13"/>
        <end position="132"/>
    </location>
</feature>
<dbReference type="RefSeq" id="WP_095134286.1">
    <property type="nucleotide sequence ID" value="NZ_NIBG01000012.1"/>
</dbReference>
<keyword evidence="2" id="KW-0238">DNA-binding</keyword>
<evidence type="ECO:0000256" key="2">
    <source>
        <dbReference type="ARBA" id="ARBA00023125"/>
    </source>
</evidence>